<evidence type="ECO:0000256" key="12">
    <source>
        <dbReference type="RuleBase" id="RU003410"/>
    </source>
</evidence>
<dbReference type="InterPro" id="IPR005144">
    <property type="entry name" value="ATP-cone_dom"/>
</dbReference>
<evidence type="ECO:0000256" key="8">
    <source>
        <dbReference type="ARBA" id="ARBA00023157"/>
    </source>
</evidence>
<evidence type="ECO:0000256" key="5">
    <source>
        <dbReference type="ARBA" id="ARBA00022840"/>
    </source>
</evidence>
<dbReference type="EMBL" id="FWEW01003696">
    <property type="protein sequence ID" value="SLM40388.1"/>
    <property type="molecule type" value="Genomic_DNA"/>
</dbReference>
<evidence type="ECO:0000256" key="11">
    <source>
        <dbReference type="PROSITE-ProRule" id="PRU00492"/>
    </source>
</evidence>
<feature type="region of interest" description="Disordered" evidence="13">
    <location>
        <begin position="764"/>
        <end position="888"/>
    </location>
</feature>
<keyword evidence="8" id="KW-1015">Disulfide bond</keyword>
<feature type="domain" description="ATP-cone" evidence="14">
    <location>
        <begin position="1"/>
        <end position="92"/>
    </location>
</feature>
<dbReference type="EC" id="1.17.4.1" evidence="2 12"/>
<dbReference type="GO" id="GO:0005971">
    <property type="term" value="C:ribonucleoside-diphosphate reductase complex"/>
    <property type="evidence" value="ECO:0007669"/>
    <property type="project" value="TreeGrafter"/>
</dbReference>
<dbReference type="FunFam" id="3.20.70.20:FF:000001">
    <property type="entry name" value="Ribonucleoside-diphosphate reductase"/>
    <property type="match status" value="1"/>
</dbReference>
<evidence type="ECO:0000256" key="4">
    <source>
        <dbReference type="ARBA" id="ARBA00022741"/>
    </source>
</evidence>
<dbReference type="SUPFAM" id="SSF51998">
    <property type="entry name" value="PFL-like glycyl radical enzymes"/>
    <property type="match status" value="1"/>
</dbReference>
<dbReference type="CDD" id="cd01679">
    <property type="entry name" value="RNR_I"/>
    <property type="match status" value="1"/>
</dbReference>
<evidence type="ECO:0000313" key="16">
    <source>
        <dbReference type="Proteomes" id="UP000192927"/>
    </source>
</evidence>
<dbReference type="InterPro" id="IPR013509">
    <property type="entry name" value="RNR_lsu_N"/>
</dbReference>
<evidence type="ECO:0000313" key="15">
    <source>
        <dbReference type="EMBL" id="SLM40388.1"/>
    </source>
</evidence>
<evidence type="ECO:0000256" key="1">
    <source>
        <dbReference type="ARBA" id="ARBA00010406"/>
    </source>
</evidence>
<evidence type="ECO:0000259" key="14">
    <source>
        <dbReference type="PROSITE" id="PS51161"/>
    </source>
</evidence>
<dbReference type="SUPFAM" id="SSF48168">
    <property type="entry name" value="R1 subunit of ribonucleotide reductase, N-terminal domain"/>
    <property type="match status" value="1"/>
</dbReference>
<dbReference type="GO" id="GO:0003712">
    <property type="term" value="F:transcription coregulator activity"/>
    <property type="evidence" value="ECO:0007669"/>
    <property type="project" value="InterPro"/>
</dbReference>
<dbReference type="PANTHER" id="PTHR11573:SF6">
    <property type="entry name" value="RIBONUCLEOSIDE-DIPHOSPHATE REDUCTASE LARGE SUBUNIT"/>
    <property type="match status" value="1"/>
</dbReference>
<dbReference type="InterPro" id="IPR039718">
    <property type="entry name" value="Rrm1"/>
</dbReference>
<dbReference type="PRINTS" id="PR01183">
    <property type="entry name" value="RIBORDTASEM1"/>
</dbReference>
<comment type="similarity">
    <text evidence="1 12">Belongs to the ribonucleoside diphosphate reductase large chain family.</text>
</comment>
<keyword evidence="5 11" id="KW-0067">ATP-binding</keyword>
<evidence type="ECO:0000256" key="9">
    <source>
        <dbReference type="ARBA" id="ARBA00024942"/>
    </source>
</evidence>
<evidence type="ECO:0000256" key="6">
    <source>
        <dbReference type="ARBA" id="ARBA00023002"/>
    </source>
</evidence>
<comment type="function">
    <text evidence="9 12">Provides the precursors necessary for DNA synthesis. Catalyzes the biosynthesis of deoxyribonucleotides from the corresponding ribonucleotides.</text>
</comment>
<name>A0A1W5DB67_9LECA</name>
<dbReference type="GO" id="GO:0016592">
    <property type="term" value="C:mediator complex"/>
    <property type="evidence" value="ECO:0007669"/>
    <property type="project" value="InterPro"/>
</dbReference>
<dbReference type="InterPro" id="IPR014801">
    <property type="entry name" value="Mediator_Med5_fun"/>
</dbReference>
<keyword evidence="7 12" id="KW-0215">Deoxyribonucleotide synthesis</keyword>
<dbReference type="Gene3D" id="3.20.70.20">
    <property type="match status" value="1"/>
</dbReference>
<dbReference type="InterPro" id="IPR000788">
    <property type="entry name" value="RNR_lg_C"/>
</dbReference>
<dbReference type="Pfam" id="PF08689">
    <property type="entry name" value="Med5"/>
    <property type="match status" value="1"/>
</dbReference>
<organism evidence="15 16">
    <name type="scientific">Lasallia pustulata</name>
    <dbReference type="NCBI Taxonomy" id="136370"/>
    <lineage>
        <taxon>Eukaryota</taxon>
        <taxon>Fungi</taxon>
        <taxon>Dikarya</taxon>
        <taxon>Ascomycota</taxon>
        <taxon>Pezizomycotina</taxon>
        <taxon>Lecanoromycetes</taxon>
        <taxon>OSLEUM clade</taxon>
        <taxon>Umbilicariomycetidae</taxon>
        <taxon>Umbilicariales</taxon>
        <taxon>Umbilicariaceae</taxon>
        <taxon>Lasallia</taxon>
    </lineage>
</organism>
<accession>A0A1W5DB67</accession>
<protein>
    <recommendedName>
        <fullName evidence="2 12">Ribonucleoside-diphosphate reductase</fullName>
        <ecNumber evidence="2 12">1.17.4.1</ecNumber>
    </recommendedName>
</protein>
<keyword evidence="6 12" id="KW-0560">Oxidoreductase</keyword>
<keyword evidence="4 11" id="KW-0547">Nucleotide-binding</keyword>
<reference evidence="16" key="1">
    <citation type="submission" date="2017-03" db="EMBL/GenBank/DDBJ databases">
        <authorList>
            <person name="Sharma R."/>
            <person name="Thines M."/>
        </authorList>
    </citation>
    <scope>NUCLEOTIDE SEQUENCE [LARGE SCALE GENOMIC DNA]</scope>
</reference>
<dbReference type="InterPro" id="IPR013346">
    <property type="entry name" value="NrdE_NrdA_C"/>
</dbReference>
<dbReference type="Pfam" id="PF02867">
    <property type="entry name" value="Ribonuc_red_lgC"/>
    <property type="match status" value="1"/>
</dbReference>
<feature type="compositionally biased region" description="Polar residues" evidence="13">
    <location>
        <begin position="776"/>
        <end position="786"/>
    </location>
</feature>
<dbReference type="GO" id="GO:0006357">
    <property type="term" value="P:regulation of transcription by RNA polymerase II"/>
    <property type="evidence" value="ECO:0007669"/>
    <property type="project" value="InterPro"/>
</dbReference>
<dbReference type="PROSITE" id="PS51161">
    <property type="entry name" value="ATP_CONE"/>
    <property type="match status" value="1"/>
</dbReference>
<comment type="catalytic activity">
    <reaction evidence="10 12">
        <text>a 2'-deoxyribonucleoside 5'-diphosphate + [thioredoxin]-disulfide + H2O = a ribonucleoside 5'-diphosphate + [thioredoxin]-dithiol</text>
        <dbReference type="Rhea" id="RHEA:23252"/>
        <dbReference type="Rhea" id="RHEA-COMP:10698"/>
        <dbReference type="Rhea" id="RHEA-COMP:10700"/>
        <dbReference type="ChEBI" id="CHEBI:15377"/>
        <dbReference type="ChEBI" id="CHEBI:29950"/>
        <dbReference type="ChEBI" id="CHEBI:50058"/>
        <dbReference type="ChEBI" id="CHEBI:57930"/>
        <dbReference type="ChEBI" id="CHEBI:73316"/>
        <dbReference type="EC" id="1.17.4.1"/>
    </reaction>
</comment>
<dbReference type="Pfam" id="PF03477">
    <property type="entry name" value="ATP-cone"/>
    <property type="match status" value="1"/>
</dbReference>
<evidence type="ECO:0000256" key="13">
    <source>
        <dbReference type="SAM" id="MobiDB-lite"/>
    </source>
</evidence>
<feature type="compositionally biased region" description="Low complexity" evidence="13">
    <location>
        <begin position="825"/>
        <end position="834"/>
    </location>
</feature>
<dbReference type="NCBIfam" id="TIGR02506">
    <property type="entry name" value="NrdE_NrdA"/>
    <property type="match status" value="1"/>
</dbReference>
<evidence type="ECO:0000256" key="7">
    <source>
        <dbReference type="ARBA" id="ARBA00023116"/>
    </source>
</evidence>
<dbReference type="GO" id="GO:0004748">
    <property type="term" value="F:ribonucleoside-diphosphate reductase activity, thioredoxin disulfide as acceptor"/>
    <property type="evidence" value="ECO:0007669"/>
    <property type="project" value="UniProtKB-EC"/>
</dbReference>
<dbReference type="Pfam" id="PF00317">
    <property type="entry name" value="Ribonuc_red_lgN"/>
    <property type="match status" value="1"/>
</dbReference>
<evidence type="ECO:0000256" key="10">
    <source>
        <dbReference type="ARBA" id="ARBA00047754"/>
    </source>
</evidence>
<dbReference type="GO" id="GO:0009263">
    <property type="term" value="P:deoxyribonucleotide biosynthetic process"/>
    <property type="evidence" value="ECO:0007669"/>
    <property type="project" value="UniProtKB-KW"/>
</dbReference>
<sequence length="1659" mass="183930">MDSLEIDGRKERVQFDKITARVSRLCYGLDGDHVDAAAITQKVISGVYQGVTTIELDNLAAETAAYMTVTHPDYAILAARIAVSNLHKQTKKQFSAVVSDLFHYVNPKNKRPAPMISQQTHETVMRHAEEFNSAIVYDRDFNYQYFGFKTLERSYLLRLDGKVAERPQHMIMRVAVGIWGDDVEKVLETYNLMSQKYFTHASPTLFNAGTPQPQLASCFLVDMKEDSIEGIYDTLKTCALISKTAGGIGLNIHRIRATGSYIAGTNGSSNGIVPMLRVFNNTARYVDQGGNKRPGAFAIYLEPWHADVFEFLDLRKNHGKEEVRARDLFLALWTPDLFMKRVEKNGEWTLFCPNEAPGLADVYGDEFEALYEKYEKEGRGRKIIKAQKLWYSILEAQTETGNPFMLYKDACNRKSNQKNLGTIRSSNLCTEIIEYTAPDEVAVCNLASLALPTYVDASRGEYDFGKLHEVVQVLVRNLNKIIDINHYPIEEAKRSNFRHRPIALGVQGLADAFLALRLPFDSPEAKQLNIQIFETIYHGAMTASCQIAKESGRYSSYDGSPVSQGIFQYDMWGVTPTELWDWQTLKADVAKHGVKNSLLVAPMPTASTSQILGFNECFEPYTSNIYSRRVLAGEFQVVNPWLLKDLVDMGLWSDNMKNRIIADGGSVQNIPNIPADIKALYKTVWEISQRTIVQMAADRGAFIDQSQSLNIHLKDPTMGKITSMHFAGWKLGLKTGMYYLRTMAASAPIQFTVDQEQLKVADTNIARTGPGKKRSNTSSAYSSNAHSAVPRPMYVQKPPLTPTPSSNGVLTPIATPPSTSENKKFSPPSNKSSKVLPTFKADVDEGESPKTLATEPTTSMAEEEALPDPAINDAKKQEEDAESESTDREGDIYAEAVLQCLFPQRNLQLAHALDFFMKQAGLYDAIDDALGTNLLDAADLEALSYQQSVPDSPVVLTRAYLYVFLNSMLIGRPLFDETPVSELLLARYRNDNTSLVTDLITASFDVLANAMYRNEPNDLIFLIRSFLVNRLPIFLSVLAGALFPPMTVEYCITQALNHVDPAAFQSFTQMFNPLDSSGMLSEARQEFLFACALHKLIPEQSIERLIGDLPMQSLPEAGKYVKEDLVAQCTANPGRIEELIGELENMEGNAGEIASALVEIIQSLCASKDTMTLKCVCGALSRRTQALDVIMLFTRPFSLLQPLCQLLDNWVVEEDQGEHQPVYDEFGGVFLLVYVTRHRYDLQQHDLGVSGQVSFVLKYLHAGSSSRSLKDLPSEEFQQLGAWIRGLFETEAITNELISTCKPQEFYLLVATLFKQSLAACQAGVLSLDVLKSGFEYLLEPFLLPSLVGGLAWFTQTIWEMNGQSKELDNTLSALQALLKPNSMSGESSAIHSAVLSIIARPLEHSLVHIQRHQPRRQDIDPLLSVLRLHSHAQRSDATSPTELDLWSSTNGGGLSAAVRHTFRTLTQWGLAASLDLAPPPSYTHRQLLVVVRILGADAVLQTILDEIMNQEASTFEDVALDVAAALICAPSGAYPAIPNGMFSDAPKRQLTLRDALQLSYADAFKLSKDNSYRAALTVRLYRRVEGLLQTLANHTTNVIPVTDEMMVDLDSAAARGQISGTSAVGGPHTDINDVLAEVEQDIAVQEFLTGSNAFGEIS</sequence>
<dbReference type="InterPro" id="IPR008926">
    <property type="entry name" value="RNR_R1-su_N"/>
</dbReference>
<keyword evidence="16" id="KW-1185">Reference proteome</keyword>
<dbReference type="PANTHER" id="PTHR11573">
    <property type="entry name" value="RIBONUCLEOSIDE-DIPHOSPHATE REDUCTASE LARGE CHAIN"/>
    <property type="match status" value="1"/>
</dbReference>
<evidence type="ECO:0000256" key="2">
    <source>
        <dbReference type="ARBA" id="ARBA00012274"/>
    </source>
</evidence>
<dbReference type="Proteomes" id="UP000192927">
    <property type="component" value="Unassembled WGS sequence"/>
</dbReference>
<keyword evidence="3" id="KW-0021">Allosteric enzyme</keyword>
<evidence type="ECO:0000256" key="3">
    <source>
        <dbReference type="ARBA" id="ARBA00022533"/>
    </source>
</evidence>
<proteinExistence type="inferred from homology"/>
<dbReference type="UniPathway" id="UPA00326"/>
<dbReference type="GO" id="GO:0005524">
    <property type="term" value="F:ATP binding"/>
    <property type="evidence" value="ECO:0007669"/>
    <property type="project" value="UniProtKB-UniRule"/>
</dbReference>